<dbReference type="SUPFAM" id="SSF103473">
    <property type="entry name" value="MFS general substrate transporter"/>
    <property type="match status" value="1"/>
</dbReference>
<evidence type="ECO:0000256" key="1">
    <source>
        <dbReference type="ARBA" id="ARBA00004651"/>
    </source>
</evidence>
<dbReference type="InterPro" id="IPR018490">
    <property type="entry name" value="cNMP-bd_dom_sf"/>
</dbReference>
<dbReference type="SMART" id="SM00100">
    <property type="entry name" value="cNMP"/>
    <property type="match status" value="1"/>
</dbReference>
<name>A0A7X0RJ73_9ACTN</name>
<keyword evidence="2" id="KW-1003">Cell membrane</keyword>
<organism evidence="8 9">
    <name type="scientific">Nocardioides luti</name>
    <dbReference type="NCBI Taxonomy" id="2761101"/>
    <lineage>
        <taxon>Bacteria</taxon>
        <taxon>Bacillati</taxon>
        <taxon>Actinomycetota</taxon>
        <taxon>Actinomycetes</taxon>
        <taxon>Propionibacteriales</taxon>
        <taxon>Nocardioidaceae</taxon>
        <taxon>Nocardioides</taxon>
    </lineage>
</organism>
<evidence type="ECO:0000313" key="9">
    <source>
        <dbReference type="Proteomes" id="UP000523955"/>
    </source>
</evidence>
<feature type="transmembrane region" description="Helical" evidence="6">
    <location>
        <begin position="29"/>
        <end position="52"/>
    </location>
</feature>
<feature type="transmembrane region" description="Helical" evidence="6">
    <location>
        <begin position="154"/>
        <end position="177"/>
    </location>
</feature>
<feature type="domain" description="Cyclic nucleotide-binding" evidence="7">
    <location>
        <begin position="435"/>
        <end position="529"/>
    </location>
</feature>
<dbReference type="AlphaFoldDB" id="A0A7X0RJ73"/>
<evidence type="ECO:0000256" key="6">
    <source>
        <dbReference type="SAM" id="Phobius"/>
    </source>
</evidence>
<feature type="transmembrane region" description="Helical" evidence="6">
    <location>
        <begin position="392"/>
        <end position="411"/>
    </location>
</feature>
<keyword evidence="5 6" id="KW-0472">Membrane</keyword>
<dbReference type="Pfam" id="PF00027">
    <property type="entry name" value="cNMP_binding"/>
    <property type="match status" value="1"/>
</dbReference>
<evidence type="ECO:0000256" key="4">
    <source>
        <dbReference type="ARBA" id="ARBA00022989"/>
    </source>
</evidence>
<dbReference type="InterPro" id="IPR000595">
    <property type="entry name" value="cNMP-bd_dom"/>
</dbReference>
<dbReference type="PROSITE" id="PS00889">
    <property type="entry name" value="CNMP_BINDING_2"/>
    <property type="match status" value="1"/>
</dbReference>
<feature type="transmembrane region" description="Helical" evidence="6">
    <location>
        <begin position="278"/>
        <end position="296"/>
    </location>
</feature>
<dbReference type="Gene3D" id="2.60.120.10">
    <property type="entry name" value="Jelly Rolls"/>
    <property type="match status" value="1"/>
</dbReference>
<proteinExistence type="predicted"/>
<dbReference type="PANTHER" id="PTHR23513:SF18">
    <property type="entry name" value="INTEGRAL MEMBRANE PROTEIN"/>
    <property type="match status" value="1"/>
</dbReference>
<feature type="transmembrane region" description="Helical" evidence="6">
    <location>
        <begin position="242"/>
        <end position="266"/>
    </location>
</feature>
<dbReference type="SUPFAM" id="SSF51206">
    <property type="entry name" value="cAMP-binding domain-like"/>
    <property type="match status" value="1"/>
</dbReference>
<dbReference type="PROSITE" id="PS50042">
    <property type="entry name" value="CNMP_BINDING_3"/>
    <property type="match status" value="1"/>
</dbReference>
<evidence type="ECO:0000256" key="3">
    <source>
        <dbReference type="ARBA" id="ARBA00022692"/>
    </source>
</evidence>
<feature type="transmembrane region" description="Helical" evidence="6">
    <location>
        <begin position="360"/>
        <end position="386"/>
    </location>
</feature>
<keyword evidence="9" id="KW-1185">Reference proteome</keyword>
<evidence type="ECO:0000256" key="2">
    <source>
        <dbReference type="ARBA" id="ARBA00022475"/>
    </source>
</evidence>
<dbReference type="RefSeq" id="WP_185254292.1">
    <property type="nucleotide sequence ID" value="NZ_JACKXE010000001.1"/>
</dbReference>
<evidence type="ECO:0000256" key="5">
    <source>
        <dbReference type="ARBA" id="ARBA00023136"/>
    </source>
</evidence>
<dbReference type="Pfam" id="PF07690">
    <property type="entry name" value="MFS_1"/>
    <property type="match status" value="1"/>
</dbReference>
<comment type="subcellular location">
    <subcellularLocation>
        <location evidence="1">Cell membrane</location>
        <topology evidence="1">Multi-pass membrane protein</topology>
    </subcellularLocation>
</comment>
<comment type="caution">
    <text evidence="8">The sequence shown here is derived from an EMBL/GenBank/DDBJ whole genome shotgun (WGS) entry which is preliminary data.</text>
</comment>
<feature type="transmembrane region" description="Helical" evidence="6">
    <location>
        <begin position="183"/>
        <end position="201"/>
    </location>
</feature>
<keyword evidence="3 6" id="KW-0812">Transmembrane</keyword>
<dbReference type="EMBL" id="JACKXE010000001">
    <property type="protein sequence ID" value="MBB6629326.1"/>
    <property type="molecule type" value="Genomic_DNA"/>
</dbReference>
<dbReference type="PROSITE" id="PS00888">
    <property type="entry name" value="CNMP_BINDING_1"/>
    <property type="match status" value="1"/>
</dbReference>
<dbReference type="InterPro" id="IPR036259">
    <property type="entry name" value="MFS_trans_sf"/>
</dbReference>
<sequence length="555" mass="57373">MGRTGAVLRETGSSLTLVFSNPRLRRVQLALLASLVGDLAYATAVTVWAYGVGGATAVGIWTAVRMAAAAVTAPLGAAVADRVSRRGLMLATDAIRAVLVGLAAISLVTGLGDPAAVFVLATLAGLLTAPFRSAQRAWMPSLCSHPSELTASNAASGTLESIAFFVGPAIGGLLLVVADVPTVFVLNVITFGVSFALVLAVRTPEREVLGDDVEPDAGAREGFLGELSAGFRLVGRDRDLRLVTGEVCAQTFVGGASKVFLVVIAVEVLRTGASGVGFLDAVLGVGAVLGGLAAIARSSRQRLGVDMTVGVLLWSVPLVLISLVPVPAVAIAALVVVGAANPVVDVNLDTIVQRMTPDALMARVFGALDTCYIATGALGSLVMPYLLHAVGLRWSLVAVATPVAVVALLGLRRMHELDGRLRPPPALDLVRGVGLFAPLTQAVQETIARALVPIPLASGDVVIRMGDVADAFFLIESGRVRVTQGDVVLREQGRGEFFGEIGLLHDVPRTATVTAIEDTLVQRLDRGAFLAAVTGRSRSLAEEVAATRLAHRGDA</sequence>
<dbReference type="InterPro" id="IPR011701">
    <property type="entry name" value="MFS"/>
</dbReference>
<dbReference type="GO" id="GO:0022857">
    <property type="term" value="F:transmembrane transporter activity"/>
    <property type="evidence" value="ECO:0007669"/>
    <property type="project" value="InterPro"/>
</dbReference>
<reference evidence="8 9" key="1">
    <citation type="submission" date="2020-08" db="EMBL/GenBank/DDBJ databases">
        <authorList>
            <person name="Seo M.-J."/>
        </authorList>
    </citation>
    <scope>NUCLEOTIDE SEQUENCE [LARGE SCALE GENOMIC DNA]</scope>
    <source>
        <strain evidence="8 9">KIGAM211</strain>
    </source>
</reference>
<dbReference type="Gene3D" id="1.20.1250.20">
    <property type="entry name" value="MFS general substrate transporter like domains"/>
    <property type="match status" value="1"/>
</dbReference>
<dbReference type="PANTHER" id="PTHR23513">
    <property type="entry name" value="INTEGRAL MEMBRANE EFFLUX PROTEIN-RELATED"/>
    <property type="match status" value="1"/>
</dbReference>
<feature type="transmembrane region" description="Helical" evidence="6">
    <location>
        <begin position="58"/>
        <end position="80"/>
    </location>
</feature>
<dbReference type="InterPro" id="IPR018488">
    <property type="entry name" value="cNMP-bd_CS"/>
</dbReference>
<dbReference type="CDD" id="cd06173">
    <property type="entry name" value="MFS_MefA_like"/>
    <property type="match status" value="1"/>
</dbReference>
<dbReference type="PRINTS" id="PR00103">
    <property type="entry name" value="CAMPKINASE"/>
</dbReference>
<dbReference type="GO" id="GO:0005886">
    <property type="term" value="C:plasma membrane"/>
    <property type="evidence" value="ECO:0007669"/>
    <property type="project" value="UniProtKB-SubCell"/>
</dbReference>
<gene>
    <name evidence="8" type="ORF">H5V45_18510</name>
</gene>
<dbReference type="InterPro" id="IPR014710">
    <property type="entry name" value="RmlC-like_jellyroll"/>
</dbReference>
<dbReference type="Proteomes" id="UP000523955">
    <property type="component" value="Unassembled WGS sequence"/>
</dbReference>
<evidence type="ECO:0000259" key="7">
    <source>
        <dbReference type="PROSITE" id="PS50042"/>
    </source>
</evidence>
<dbReference type="CDD" id="cd00038">
    <property type="entry name" value="CAP_ED"/>
    <property type="match status" value="1"/>
</dbReference>
<accession>A0A7X0RJ73</accession>
<protein>
    <submittedName>
        <fullName evidence="8">MFS transporter</fullName>
    </submittedName>
</protein>
<evidence type="ECO:0000313" key="8">
    <source>
        <dbReference type="EMBL" id="MBB6629326.1"/>
    </source>
</evidence>
<keyword evidence="4 6" id="KW-1133">Transmembrane helix</keyword>